<accession>A0A1J5Q5X3</accession>
<dbReference type="AlphaFoldDB" id="A0A1J5Q5X3"/>
<name>A0A1J5Q5X3_9ZZZZ</name>
<organism evidence="2">
    <name type="scientific">mine drainage metagenome</name>
    <dbReference type="NCBI Taxonomy" id="410659"/>
    <lineage>
        <taxon>unclassified sequences</taxon>
        <taxon>metagenomes</taxon>
        <taxon>ecological metagenomes</taxon>
    </lineage>
</organism>
<protein>
    <recommendedName>
        <fullName evidence="1">TnsA endonuclease N-terminal domain-containing protein</fullName>
    </recommendedName>
</protein>
<sequence>MRLTHTRGLDTLTSTLHVNLSKMPVRKIPKSHVSITGRHASAKSVGPADFESLLEADHLILLDFDRAVRAYEAQPVRVPVPAKKTSYVPDALAHFHPDATGSIRPSELIEVKPAALLKKHRADYAPKFDAARAYAEERGWIFVLKTEQHIRTPRLDNLKFLRRYRALDVDPADAALIAKRFAAAGGRCCETQLLDPSTIGEDERLRLLPVIWHMVITGQLVADLDRPLTGDSSIALPPISP</sequence>
<reference evidence="2" key="1">
    <citation type="submission" date="2016-10" db="EMBL/GenBank/DDBJ databases">
        <title>Sequence of Gallionella enrichment culture.</title>
        <authorList>
            <person name="Poehlein A."/>
            <person name="Muehling M."/>
            <person name="Daniel R."/>
        </authorList>
    </citation>
    <scope>NUCLEOTIDE SEQUENCE</scope>
</reference>
<comment type="caution">
    <text evidence="2">The sequence shown here is derived from an EMBL/GenBank/DDBJ whole genome shotgun (WGS) entry which is preliminary data.</text>
</comment>
<proteinExistence type="predicted"/>
<dbReference type="EMBL" id="MLJW01002181">
    <property type="protein sequence ID" value="OIQ75391.1"/>
    <property type="molecule type" value="Genomic_DNA"/>
</dbReference>
<dbReference type="Pfam" id="PF08722">
    <property type="entry name" value="Tn7_TnsA-like_N"/>
    <property type="match status" value="1"/>
</dbReference>
<dbReference type="InterPro" id="IPR014833">
    <property type="entry name" value="TnsA_N"/>
</dbReference>
<evidence type="ECO:0000259" key="1">
    <source>
        <dbReference type="Pfam" id="PF08722"/>
    </source>
</evidence>
<gene>
    <name evidence="2" type="ORF">GALL_429420</name>
</gene>
<feature type="domain" description="TnsA endonuclease N-terminal" evidence="1">
    <location>
        <begin position="65"/>
        <end position="147"/>
    </location>
</feature>
<evidence type="ECO:0000313" key="2">
    <source>
        <dbReference type="EMBL" id="OIQ75391.1"/>
    </source>
</evidence>